<dbReference type="GO" id="GO:0003676">
    <property type="term" value="F:nucleic acid binding"/>
    <property type="evidence" value="ECO:0007669"/>
    <property type="project" value="InterPro"/>
</dbReference>
<dbReference type="Pfam" id="PF01918">
    <property type="entry name" value="Alba"/>
    <property type="match status" value="1"/>
</dbReference>
<sequence length="153" mass="17060">MSKLDVSCGPNAVLKTQSSDVLYRNASTGLKASQTTECLGFIRDKILPAAMSDLDFDSCFIRYVTKNTKTGDYATEMIAQLAQKKTVVVYSYGSHIQRAVTTLELVKSRAKLENLEQKNTLDRFVNVVPGRNELLDRKINLPILISIVSQKDK</sequence>
<dbReference type="AlphaFoldDB" id="A0A1G4JJK9"/>
<gene>
    <name evidence="2" type="ORF">LANO_0D09582G</name>
</gene>
<dbReference type="Gene3D" id="3.30.110.20">
    <property type="entry name" value="Alba-like domain"/>
    <property type="match status" value="1"/>
</dbReference>
<evidence type="ECO:0000313" key="2">
    <source>
        <dbReference type="EMBL" id="SCU90675.1"/>
    </source>
</evidence>
<dbReference type="InterPro" id="IPR002775">
    <property type="entry name" value="DNA/RNA-bd_Alba-like"/>
</dbReference>
<accession>A0A1G4JJK9</accession>
<keyword evidence="3" id="KW-1185">Reference proteome</keyword>
<feature type="domain" description="DNA/RNA-binding protein Alba-like" evidence="1">
    <location>
        <begin position="63"/>
        <end position="121"/>
    </location>
</feature>
<dbReference type="Proteomes" id="UP000189911">
    <property type="component" value="Chromosome D"/>
</dbReference>
<dbReference type="SUPFAM" id="SSF82704">
    <property type="entry name" value="AlbA-like"/>
    <property type="match status" value="1"/>
</dbReference>
<evidence type="ECO:0000259" key="1">
    <source>
        <dbReference type="Pfam" id="PF01918"/>
    </source>
</evidence>
<dbReference type="EMBL" id="LT598448">
    <property type="protein sequence ID" value="SCU90675.1"/>
    <property type="molecule type" value="Genomic_DNA"/>
</dbReference>
<reference evidence="3" key="1">
    <citation type="submission" date="2016-03" db="EMBL/GenBank/DDBJ databases">
        <authorList>
            <person name="Devillers Hugo."/>
        </authorList>
    </citation>
    <scope>NUCLEOTIDE SEQUENCE [LARGE SCALE GENOMIC DNA]</scope>
</reference>
<dbReference type="OrthoDB" id="4033941at2759"/>
<evidence type="ECO:0000313" key="3">
    <source>
        <dbReference type="Proteomes" id="UP000189911"/>
    </source>
</evidence>
<dbReference type="InterPro" id="IPR036882">
    <property type="entry name" value="Alba-like_dom_sf"/>
</dbReference>
<protein>
    <submittedName>
        <fullName evidence="2">LANO_0D09582g1_1</fullName>
    </submittedName>
</protein>
<name>A0A1G4JJK9_9SACH</name>
<organism evidence="2 3">
    <name type="scientific">Lachancea nothofagi CBS 11611</name>
    <dbReference type="NCBI Taxonomy" id="1266666"/>
    <lineage>
        <taxon>Eukaryota</taxon>
        <taxon>Fungi</taxon>
        <taxon>Dikarya</taxon>
        <taxon>Ascomycota</taxon>
        <taxon>Saccharomycotina</taxon>
        <taxon>Saccharomycetes</taxon>
        <taxon>Saccharomycetales</taxon>
        <taxon>Saccharomycetaceae</taxon>
        <taxon>Lachancea</taxon>
    </lineage>
</organism>
<proteinExistence type="predicted"/>